<gene>
    <name evidence="1" type="ORF">AVO45_08210</name>
</gene>
<dbReference type="CDD" id="cd00586">
    <property type="entry name" value="4HBT"/>
    <property type="match status" value="1"/>
</dbReference>
<keyword evidence="2" id="KW-1185">Reference proteome</keyword>
<dbReference type="Gene3D" id="3.10.129.10">
    <property type="entry name" value="Hotdog Thioesterase"/>
    <property type="match status" value="1"/>
</dbReference>
<organism evidence="1 2">
    <name type="scientific">Ruegeria marisrubri</name>
    <dbReference type="NCBI Taxonomy" id="1685379"/>
    <lineage>
        <taxon>Bacteria</taxon>
        <taxon>Pseudomonadati</taxon>
        <taxon>Pseudomonadota</taxon>
        <taxon>Alphaproteobacteria</taxon>
        <taxon>Rhodobacterales</taxon>
        <taxon>Roseobacteraceae</taxon>
        <taxon>Ruegeria</taxon>
    </lineage>
</organism>
<dbReference type="OrthoDB" id="7204167at2"/>
<dbReference type="Pfam" id="PF13279">
    <property type="entry name" value="4HBT_2"/>
    <property type="match status" value="1"/>
</dbReference>
<dbReference type="SUPFAM" id="SSF54637">
    <property type="entry name" value="Thioesterase/thiol ester dehydrase-isomerase"/>
    <property type="match status" value="1"/>
</dbReference>
<reference evidence="1 2" key="1">
    <citation type="submission" date="2015-12" db="EMBL/GenBank/DDBJ databases">
        <authorList>
            <person name="Shamseldin A."/>
            <person name="Moawad H."/>
            <person name="Abd El-Rahim W.M."/>
            <person name="Sadowsky M.J."/>
        </authorList>
    </citation>
    <scope>NUCLEOTIDE SEQUENCE [LARGE SCALE GENOMIC DNA]</scope>
    <source>
        <strain evidence="1 2">ZGT118</strain>
    </source>
</reference>
<name>A0A0X3TTY4_9RHOB</name>
<dbReference type="STRING" id="1685379.AVO45_08210"/>
<dbReference type="InterPro" id="IPR029069">
    <property type="entry name" value="HotDog_dom_sf"/>
</dbReference>
<accession>A0A0X3TTY4</accession>
<sequence>MAYHWRQKVLFKHCDPAGIVFFPRYYMMINDCVEAFFFDVLHYPFEEFHKEAAGVPTAQMETTFHAPSRHGDWLDFALQPLRIGRTSLDYGLVATSDSERRLSAKATLVHIKNYVPDPWPQDVRDKISEMIGDEK</sequence>
<dbReference type="RefSeq" id="WP_068346976.1">
    <property type="nucleotide sequence ID" value="NZ_LQBQ01000023.1"/>
</dbReference>
<evidence type="ECO:0000313" key="2">
    <source>
        <dbReference type="Proteomes" id="UP000053791"/>
    </source>
</evidence>
<evidence type="ECO:0000313" key="1">
    <source>
        <dbReference type="EMBL" id="KUJ77946.1"/>
    </source>
</evidence>
<protein>
    <submittedName>
        <fullName evidence="1">Thioesterase</fullName>
    </submittedName>
</protein>
<dbReference type="EMBL" id="LQBQ01000023">
    <property type="protein sequence ID" value="KUJ77946.1"/>
    <property type="molecule type" value="Genomic_DNA"/>
</dbReference>
<proteinExistence type="predicted"/>
<dbReference type="Proteomes" id="UP000053791">
    <property type="component" value="Unassembled WGS sequence"/>
</dbReference>
<comment type="caution">
    <text evidence="1">The sequence shown here is derived from an EMBL/GenBank/DDBJ whole genome shotgun (WGS) entry which is preliminary data.</text>
</comment>
<dbReference type="AlphaFoldDB" id="A0A0X3TTY4"/>